<dbReference type="EMBL" id="CAUEEQ010071465">
    <property type="protein sequence ID" value="CAJ0966037.1"/>
    <property type="molecule type" value="Genomic_DNA"/>
</dbReference>
<dbReference type="PANTHER" id="PTHR21610:SF9">
    <property type="entry name" value="VON WILLEBRAND FACTOR A DOMAIN-CONTAINING PROTEIN 8"/>
    <property type="match status" value="1"/>
</dbReference>
<organism evidence="1 2">
    <name type="scientific">Ranitomeya imitator</name>
    <name type="common">mimic poison frog</name>
    <dbReference type="NCBI Taxonomy" id="111125"/>
    <lineage>
        <taxon>Eukaryota</taxon>
        <taxon>Metazoa</taxon>
        <taxon>Chordata</taxon>
        <taxon>Craniata</taxon>
        <taxon>Vertebrata</taxon>
        <taxon>Euteleostomi</taxon>
        <taxon>Amphibia</taxon>
        <taxon>Batrachia</taxon>
        <taxon>Anura</taxon>
        <taxon>Neobatrachia</taxon>
        <taxon>Hyloidea</taxon>
        <taxon>Dendrobatidae</taxon>
        <taxon>Dendrobatinae</taxon>
        <taxon>Ranitomeya</taxon>
    </lineage>
</organism>
<dbReference type="InterPro" id="IPR039891">
    <property type="entry name" value="VWA8"/>
</dbReference>
<keyword evidence="2" id="KW-1185">Reference proteome</keyword>
<protein>
    <recommendedName>
        <fullName evidence="3">VWFA domain-containing protein</fullName>
    </recommendedName>
</protein>
<accession>A0ABN9MGX9</accession>
<name>A0ABN9MGX9_9NEOB</name>
<evidence type="ECO:0008006" key="3">
    <source>
        <dbReference type="Google" id="ProtNLM"/>
    </source>
</evidence>
<evidence type="ECO:0000313" key="1">
    <source>
        <dbReference type="EMBL" id="CAJ0966037.1"/>
    </source>
</evidence>
<gene>
    <name evidence="1" type="ORF">RIMI_LOCUS20870044</name>
</gene>
<comment type="caution">
    <text evidence="1">The sequence shown here is derived from an EMBL/GenBank/DDBJ whole genome shotgun (WGS) entry which is preliminary data.</text>
</comment>
<proteinExistence type="predicted"/>
<evidence type="ECO:0000313" key="2">
    <source>
        <dbReference type="Proteomes" id="UP001176940"/>
    </source>
</evidence>
<sequence length="201" mass="22736">MREGPSLTSWSCDHDVITGPVLIPTLREGPAMTSRSCDRDVITGPALIPTLGPEAAACTAHRHQDFKGHSEDVLSYYNIFSQTKSQVLHNLAKGKERQWLKHQAMGELDDTKIIDGLTGEKAIYKRRGELEPELGSPQQKPKRLRLLVDVSGSMYRFNGLDGRLERSMEATCMLMEAFENYEHKFKDKKSHLTTVDISFFR</sequence>
<dbReference type="Proteomes" id="UP001176940">
    <property type="component" value="Unassembled WGS sequence"/>
</dbReference>
<dbReference type="PANTHER" id="PTHR21610">
    <property type="entry name" value="VON WILLEBRAND FACTOR A DOMAIN-CONTAINING PROTEIN 8"/>
    <property type="match status" value="1"/>
</dbReference>
<reference evidence="1" key="1">
    <citation type="submission" date="2023-07" db="EMBL/GenBank/DDBJ databases">
        <authorList>
            <person name="Stuckert A."/>
        </authorList>
    </citation>
    <scope>NUCLEOTIDE SEQUENCE</scope>
</reference>